<evidence type="ECO:0000313" key="2">
    <source>
        <dbReference type="EMBL" id="CAG8629271.1"/>
    </source>
</evidence>
<dbReference type="Proteomes" id="UP000789405">
    <property type="component" value="Unassembled WGS sequence"/>
</dbReference>
<organism evidence="2 3">
    <name type="scientific">Dentiscutata erythropus</name>
    <dbReference type="NCBI Taxonomy" id="1348616"/>
    <lineage>
        <taxon>Eukaryota</taxon>
        <taxon>Fungi</taxon>
        <taxon>Fungi incertae sedis</taxon>
        <taxon>Mucoromycota</taxon>
        <taxon>Glomeromycotina</taxon>
        <taxon>Glomeromycetes</taxon>
        <taxon>Diversisporales</taxon>
        <taxon>Gigasporaceae</taxon>
        <taxon>Dentiscutata</taxon>
    </lineage>
</organism>
<dbReference type="InterPro" id="IPR036047">
    <property type="entry name" value="F-box-like_dom_sf"/>
</dbReference>
<evidence type="ECO:0000313" key="3">
    <source>
        <dbReference type="Proteomes" id="UP000789405"/>
    </source>
</evidence>
<dbReference type="Gene3D" id="1.20.1280.50">
    <property type="match status" value="1"/>
</dbReference>
<proteinExistence type="predicted"/>
<keyword evidence="3" id="KW-1185">Reference proteome</keyword>
<gene>
    <name evidence="2" type="ORF">DERYTH_LOCUS9061</name>
</gene>
<evidence type="ECO:0000259" key="1">
    <source>
        <dbReference type="PROSITE" id="PS50181"/>
    </source>
</evidence>
<dbReference type="PROSITE" id="PS50181">
    <property type="entry name" value="FBOX"/>
    <property type="match status" value="1"/>
</dbReference>
<sequence length="469" mass="55534">MKRKNSVFIFPINSSTFLRLSTISSSNQGTIKITDLPLDIFIEICSHLPPMTLFSMMCVCKQFHYWLYSTTSYITRDIWRISRLKFLEYLQLHPPNQMDEISYIKLAMLQKGCQFCSSKRETPKIFWAFRIRSCRKCLEQRIIFDETPSWARTPIDVTLVLPHEHIIPYGQIFKVRGYLTSDVRAAHRECISIPSENIIDWIRHKQQLATEIINDAEMRKKVDEEILITKIKENRRIFESAISTLLNTKDGYGHKKYIEKYIIILPSYKKAKDGLSKPFMTSPWSNLLDNMKSEYFKLMKLKRRRQIISTLLSIITSHDTISSKITLSDPIVDCIHWCPSFINPPYVNDDPFIPWSKEFLVETLIKRLRKEARSLLKNKNFLRPGPFTSVHGAKNLFSCLYLDEKSYRCKLCWSDFTTSYTYKKIYIHLISCRWGRSIENIDEEKMIEVDRSVVHKYIPQWFKYFNVEK</sequence>
<dbReference type="SMART" id="SM00256">
    <property type="entry name" value="FBOX"/>
    <property type="match status" value="1"/>
</dbReference>
<dbReference type="InterPro" id="IPR001810">
    <property type="entry name" value="F-box_dom"/>
</dbReference>
<reference evidence="2" key="1">
    <citation type="submission" date="2021-06" db="EMBL/GenBank/DDBJ databases">
        <authorList>
            <person name="Kallberg Y."/>
            <person name="Tangrot J."/>
            <person name="Rosling A."/>
        </authorList>
    </citation>
    <scope>NUCLEOTIDE SEQUENCE</scope>
    <source>
        <strain evidence="2">MA453B</strain>
    </source>
</reference>
<dbReference type="EMBL" id="CAJVPY010004834">
    <property type="protein sequence ID" value="CAG8629271.1"/>
    <property type="molecule type" value="Genomic_DNA"/>
</dbReference>
<dbReference type="Pfam" id="PF00646">
    <property type="entry name" value="F-box"/>
    <property type="match status" value="1"/>
</dbReference>
<feature type="domain" description="F-box" evidence="1">
    <location>
        <begin position="30"/>
        <end position="76"/>
    </location>
</feature>
<comment type="caution">
    <text evidence="2">The sequence shown here is derived from an EMBL/GenBank/DDBJ whole genome shotgun (WGS) entry which is preliminary data.</text>
</comment>
<dbReference type="AlphaFoldDB" id="A0A9N9D719"/>
<dbReference type="CDD" id="cd09917">
    <property type="entry name" value="F-box_SF"/>
    <property type="match status" value="1"/>
</dbReference>
<dbReference type="SUPFAM" id="SSF81383">
    <property type="entry name" value="F-box domain"/>
    <property type="match status" value="1"/>
</dbReference>
<dbReference type="OrthoDB" id="2322499at2759"/>
<accession>A0A9N9D719</accession>
<protein>
    <submittedName>
        <fullName evidence="2">4832_t:CDS:1</fullName>
    </submittedName>
</protein>
<name>A0A9N9D719_9GLOM</name>